<feature type="signal peptide" evidence="2">
    <location>
        <begin position="1"/>
        <end position="19"/>
    </location>
</feature>
<dbReference type="InterPro" id="IPR050640">
    <property type="entry name" value="Bact_2-comp_sensor_kinase"/>
</dbReference>
<evidence type="ECO:0000259" key="3">
    <source>
        <dbReference type="Pfam" id="PF02518"/>
    </source>
</evidence>
<dbReference type="InterPro" id="IPR010559">
    <property type="entry name" value="Sig_transdc_His_kin_internal"/>
</dbReference>
<dbReference type="InterPro" id="IPR036890">
    <property type="entry name" value="HATPase_C_sf"/>
</dbReference>
<evidence type="ECO:0000256" key="2">
    <source>
        <dbReference type="SAM" id="SignalP"/>
    </source>
</evidence>
<dbReference type="AlphaFoldDB" id="A0A1G6W304"/>
<feature type="domain" description="Signal transduction histidine kinase internal region" evidence="4">
    <location>
        <begin position="351"/>
        <end position="425"/>
    </location>
</feature>
<evidence type="ECO:0000259" key="4">
    <source>
        <dbReference type="Pfam" id="PF06580"/>
    </source>
</evidence>
<keyword evidence="6" id="KW-1185">Reference proteome</keyword>
<sequence>MKKLLIIALFCIYSINCIAQKRPPVLPAVGYGDNYIYSISPPGSNIGLDMTIDKYTQWVQYNNNVANQPLTNYVLLGGAKKIKLYMVALVKDMNDYRYNIIANDSTLLVTNAIPKHAFRYVANGRSQIDLGEFNIDDKKLTVEIYKLSERSKVSTVTIYNKEIKPAEIIQTTLKRYFIKSRGEGVEMQDYKNDFKFQINDGKNNNVTGVIVVTKPTDLTFIYHVYLKNLATGKTVHVSNDWIYGYFVGSAYIDIDASYFSTPGKYQVIIIPGKSSGDWAFLTKYFPEKTRRINFTVLESGRVYQEKIVVRAGVLILLAILLIPGLLFYFIKKRNRRKLLAAQQQKDMAQVQLSAVRSQLNPHFMFNALSGIQNLMNKNEVDQANRYLAKFARITRSILNNKELTSLADEKNLLDDYLQMEQLRFGFLYKIEIDEHISPENVEIPAMLLQPFAENAVKHGVADMGKNGYIYIKMMANGKDLILTITDNGKGFDPAKQNDGLGIALVKKRVTLLNTVYQSSPVWLDITSAPSNTVITFTLTQWL</sequence>
<organism evidence="5 6">
    <name type="scientific">Mucilaginibacter pineti</name>
    <dbReference type="NCBI Taxonomy" id="1391627"/>
    <lineage>
        <taxon>Bacteria</taxon>
        <taxon>Pseudomonadati</taxon>
        <taxon>Bacteroidota</taxon>
        <taxon>Sphingobacteriia</taxon>
        <taxon>Sphingobacteriales</taxon>
        <taxon>Sphingobacteriaceae</taxon>
        <taxon>Mucilaginibacter</taxon>
    </lineage>
</organism>
<dbReference type="Proteomes" id="UP000199072">
    <property type="component" value="Unassembled WGS sequence"/>
</dbReference>
<dbReference type="STRING" id="1391627.SAMN05216464_1026"/>
<dbReference type="GO" id="GO:0016020">
    <property type="term" value="C:membrane"/>
    <property type="evidence" value="ECO:0007669"/>
    <property type="project" value="InterPro"/>
</dbReference>
<dbReference type="Gene3D" id="3.30.565.10">
    <property type="entry name" value="Histidine kinase-like ATPase, C-terminal domain"/>
    <property type="match status" value="1"/>
</dbReference>
<dbReference type="GO" id="GO:0000155">
    <property type="term" value="F:phosphorelay sensor kinase activity"/>
    <property type="evidence" value="ECO:0007669"/>
    <property type="project" value="InterPro"/>
</dbReference>
<protein>
    <submittedName>
        <fullName evidence="5">Histidine kinase-, DNA gyrase B-, and HSP90-like ATPase</fullName>
    </submittedName>
</protein>
<keyword evidence="1" id="KW-0812">Transmembrane</keyword>
<feature type="chain" id="PRO_5011574344" evidence="2">
    <location>
        <begin position="20"/>
        <end position="542"/>
    </location>
</feature>
<keyword evidence="1" id="KW-1133">Transmembrane helix</keyword>
<name>A0A1G6W304_9SPHI</name>
<accession>A0A1G6W304</accession>
<keyword evidence="5" id="KW-0418">Kinase</keyword>
<dbReference type="InterPro" id="IPR003594">
    <property type="entry name" value="HATPase_dom"/>
</dbReference>
<dbReference type="PANTHER" id="PTHR34220:SF7">
    <property type="entry name" value="SENSOR HISTIDINE KINASE YPDA"/>
    <property type="match status" value="1"/>
</dbReference>
<dbReference type="SUPFAM" id="SSF55874">
    <property type="entry name" value="ATPase domain of HSP90 chaperone/DNA topoisomerase II/histidine kinase"/>
    <property type="match status" value="1"/>
</dbReference>
<evidence type="ECO:0000313" key="6">
    <source>
        <dbReference type="Proteomes" id="UP000199072"/>
    </source>
</evidence>
<dbReference type="PANTHER" id="PTHR34220">
    <property type="entry name" value="SENSOR HISTIDINE KINASE YPDA"/>
    <property type="match status" value="1"/>
</dbReference>
<evidence type="ECO:0000313" key="5">
    <source>
        <dbReference type="EMBL" id="SDD59425.1"/>
    </source>
</evidence>
<dbReference type="EMBL" id="FNAI01000002">
    <property type="protein sequence ID" value="SDD59425.1"/>
    <property type="molecule type" value="Genomic_DNA"/>
</dbReference>
<feature type="transmembrane region" description="Helical" evidence="1">
    <location>
        <begin position="307"/>
        <end position="330"/>
    </location>
</feature>
<reference evidence="5 6" key="1">
    <citation type="submission" date="2016-10" db="EMBL/GenBank/DDBJ databases">
        <authorList>
            <person name="de Groot N.N."/>
        </authorList>
    </citation>
    <scope>NUCLEOTIDE SEQUENCE [LARGE SCALE GENOMIC DNA]</scope>
    <source>
        <strain evidence="5 6">47C3B</strain>
    </source>
</reference>
<keyword evidence="5" id="KW-0808">Transferase</keyword>
<dbReference type="RefSeq" id="WP_091145127.1">
    <property type="nucleotide sequence ID" value="NZ_FNAI01000002.1"/>
</dbReference>
<dbReference type="Pfam" id="PF02518">
    <property type="entry name" value="HATPase_c"/>
    <property type="match status" value="1"/>
</dbReference>
<evidence type="ECO:0000256" key="1">
    <source>
        <dbReference type="SAM" id="Phobius"/>
    </source>
</evidence>
<keyword evidence="2" id="KW-0732">Signal</keyword>
<dbReference type="Pfam" id="PF06580">
    <property type="entry name" value="His_kinase"/>
    <property type="match status" value="1"/>
</dbReference>
<keyword evidence="1" id="KW-0472">Membrane</keyword>
<gene>
    <name evidence="5" type="ORF">SAMN05216464_1026</name>
</gene>
<proteinExistence type="predicted"/>
<feature type="domain" description="Histidine kinase/HSP90-like ATPase" evidence="3">
    <location>
        <begin position="447"/>
        <end position="538"/>
    </location>
</feature>
<dbReference type="OrthoDB" id="9809670at2"/>